<evidence type="ECO:0000313" key="2">
    <source>
        <dbReference type="EMBL" id="OBX49938.1"/>
    </source>
</evidence>
<accession>A0A1B8PIU1</accession>
<reference evidence="2 3" key="1">
    <citation type="submission" date="2016-06" db="EMBL/GenBank/DDBJ databases">
        <title>Draft genome of Moraxella nonliquefaciens CCUG 60284.</title>
        <authorList>
            <person name="Salva-Serra F."/>
            <person name="Engstrom-Jakobsson H."/>
            <person name="Thorell K."/>
            <person name="Gonzales-Siles L."/>
            <person name="Karlsson R."/>
            <person name="Boulund F."/>
            <person name="Engstrand L."/>
            <person name="Kristiansson E."/>
            <person name="Moore E."/>
        </authorList>
    </citation>
    <scope>NUCLEOTIDE SEQUENCE [LARGE SCALE GENOMIC DNA]</scope>
    <source>
        <strain evidence="2 3">CCUG 60284</strain>
    </source>
</reference>
<feature type="transmembrane region" description="Helical" evidence="1">
    <location>
        <begin position="80"/>
        <end position="98"/>
    </location>
</feature>
<keyword evidence="1" id="KW-1133">Transmembrane helix</keyword>
<dbReference type="OrthoDB" id="10013571at2"/>
<evidence type="ECO:0000313" key="3">
    <source>
        <dbReference type="Proteomes" id="UP000092671"/>
    </source>
</evidence>
<keyword evidence="1" id="KW-0812">Transmembrane</keyword>
<protein>
    <submittedName>
        <fullName evidence="2">Uncharacterized protein</fullName>
    </submittedName>
</protein>
<sequence length="138" mass="16084">MRTEALFFKTLFLVFVAFYFSALMVWLFFFVTTTDHFADIATMLCTAFAISLVSSLLFSPVLLLVSFIQWGIRNKWLKNVISFLLIIIYGFLIFKAPSFRFYNTIIDETLSYLSISIPSTLLFMALLSYLTQYKKNRT</sequence>
<dbReference type="AlphaFoldDB" id="A0A1B8PIU1"/>
<keyword evidence="1" id="KW-0472">Membrane</keyword>
<dbReference type="Proteomes" id="UP000092671">
    <property type="component" value="Unassembled WGS sequence"/>
</dbReference>
<dbReference type="EMBL" id="LZDN01000025">
    <property type="protein sequence ID" value="OBX49938.1"/>
    <property type="molecule type" value="Genomic_DNA"/>
</dbReference>
<feature type="transmembrane region" description="Helical" evidence="1">
    <location>
        <begin position="7"/>
        <end position="29"/>
    </location>
</feature>
<proteinExistence type="predicted"/>
<dbReference type="RefSeq" id="WP_066893520.1">
    <property type="nucleotide sequence ID" value="NZ_LZDN01000025.1"/>
</dbReference>
<comment type="caution">
    <text evidence="2">The sequence shown here is derived from an EMBL/GenBank/DDBJ whole genome shotgun (WGS) entry which is preliminary data.</text>
</comment>
<feature type="transmembrane region" description="Helical" evidence="1">
    <location>
        <begin position="41"/>
        <end position="68"/>
    </location>
</feature>
<gene>
    <name evidence="2" type="ORF">A9Z60_10080</name>
</gene>
<evidence type="ECO:0000256" key="1">
    <source>
        <dbReference type="SAM" id="Phobius"/>
    </source>
</evidence>
<name>A0A1B8PIU1_MORNO</name>
<feature type="transmembrane region" description="Helical" evidence="1">
    <location>
        <begin position="110"/>
        <end position="130"/>
    </location>
</feature>
<organism evidence="2 3">
    <name type="scientific">Moraxella nonliquefaciens</name>
    <dbReference type="NCBI Taxonomy" id="478"/>
    <lineage>
        <taxon>Bacteria</taxon>
        <taxon>Pseudomonadati</taxon>
        <taxon>Pseudomonadota</taxon>
        <taxon>Gammaproteobacteria</taxon>
        <taxon>Moraxellales</taxon>
        <taxon>Moraxellaceae</taxon>
        <taxon>Moraxella</taxon>
    </lineage>
</organism>